<keyword evidence="3" id="KW-0175">Coiled coil</keyword>
<evidence type="ECO:0000313" key="6">
    <source>
        <dbReference type="EMBL" id="KAK8997714.1"/>
    </source>
</evidence>
<dbReference type="PANTHER" id="PTHR31917">
    <property type="entry name" value="AGENET DOMAIN-CONTAINING PROTEIN-RELATED"/>
    <property type="match status" value="1"/>
</dbReference>
<feature type="domain" description="Agenet" evidence="5">
    <location>
        <begin position="14"/>
        <end position="88"/>
    </location>
</feature>
<gene>
    <name evidence="6" type="ORF">V6N11_012256</name>
</gene>
<dbReference type="CDD" id="cd20406">
    <property type="entry name" value="Tudor_Agenet_AtDUF_rpt2_4"/>
    <property type="match status" value="2"/>
</dbReference>
<evidence type="ECO:0000256" key="4">
    <source>
        <dbReference type="SAM" id="MobiDB-lite"/>
    </source>
</evidence>
<comment type="caution">
    <text evidence="6">The sequence shown here is derived from an EMBL/GenBank/DDBJ whole genome shotgun (WGS) entry which is preliminary data.</text>
</comment>
<evidence type="ECO:0000313" key="7">
    <source>
        <dbReference type="Proteomes" id="UP001396334"/>
    </source>
</evidence>
<feature type="domain" description="Agenet" evidence="5">
    <location>
        <begin position="91"/>
        <end position="147"/>
    </location>
</feature>
<dbReference type="InterPro" id="IPR014002">
    <property type="entry name" value="Agenet_dom_plant"/>
</dbReference>
<feature type="compositionally biased region" description="Basic and acidic residues" evidence="4">
    <location>
        <begin position="541"/>
        <end position="558"/>
    </location>
</feature>
<name>A0ABR2QAY4_9ROSI</name>
<feature type="domain" description="Agenet" evidence="5">
    <location>
        <begin position="161"/>
        <end position="229"/>
    </location>
</feature>
<evidence type="ECO:0000256" key="1">
    <source>
        <dbReference type="ARBA" id="ARBA00022448"/>
    </source>
</evidence>
<feature type="region of interest" description="Disordered" evidence="4">
    <location>
        <begin position="440"/>
        <end position="493"/>
    </location>
</feature>
<dbReference type="CDD" id="cd20405">
    <property type="entry name" value="Tudor_Agenet_AtDUF_rpt1_3"/>
    <property type="match status" value="2"/>
</dbReference>
<keyword evidence="2" id="KW-0341">Growth regulation</keyword>
<feature type="region of interest" description="Disordered" evidence="4">
    <location>
        <begin position="323"/>
        <end position="387"/>
    </location>
</feature>
<dbReference type="EMBL" id="JBBPBN010000042">
    <property type="protein sequence ID" value="KAK8997714.1"/>
    <property type="molecule type" value="Genomic_DNA"/>
</dbReference>
<keyword evidence="7" id="KW-1185">Reference proteome</keyword>
<dbReference type="InterPro" id="IPR007930">
    <property type="entry name" value="DUF724"/>
</dbReference>
<feature type="compositionally biased region" description="Polar residues" evidence="4">
    <location>
        <begin position="1"/>
        <end position="15"/>
    </location>
</feature>
<dbReference type="PANTHER" id="PTHR31917:SF153">
    <property type="entry name" value="DUF724 DOMAIN-CONTAINING PROTEIN 3-RELATED"/>
    <property type="match status" value="1"/>
</dbReference>
<feature type="region of interest" description="Disordered" evidence="4">
    <location>
        <begin position="410"/>
        <end position="429"/>
    </location>
</feature>
<protein>
    <recommendedName>
        <fullName evidence="5">Agenet domain-containing protein</fullName>
    </recommendedName>
</protein>
<evidence type="ECO:0000256" key="3">
    <source>
        <dbReference type="SAM" id="Coils"/>
    </source>
</evidence>
<dbReference type="Proteomes" id="UP001396334">
    <property type="component" value="Unassembled WGS sequence"/>
</dbReference>
<dbReference type="SMART" id="SM00743">
    <property type="entry name" value="Agenet"/>
    <property type="match status" value="4"/>
</dbReference>
<dbReference type="Pfam" id="PF05641">
    <property type="entry name" value="Agenet"/>
    <property type="match status" value="3"/>
</dbReference>
<organism evidence="6 7">
    <name type="scientific">Hibiscus sabdariffa</name>
    <name type="common">roselle</name>
    <dbReference type="NCBI Taxonomy" id="183260"/>
    <lineage>
        <taxon>Eukaryota</taxon>
        <taxon>Viridiplantae</taxon>
        <taxon>Streptophyta</taxon>
        <taxon>Embryophyta</taxon>
        <taxon>Tracheophyta</taxon>
        <taxon>Spermatophyta</taxon>
        <taxon>Magnoliopsida</taxon>
        <taxon>eudicotyledons</taxon>
        <taxon>Gunneridae</taxon>
        <taxon>Pentapetalae</taxon>
        <taxon>rosids</taxon>
        <taxon>malvids</taxon>
        <taxon>Malvales</taxon>
        <taxon>Malvaceae</taxon>
        <taxon>Malvoideae</taxon>
        <taxon>Hibiscus</taxon>
    </lineage>
</organism>
<reference evidence="6 7" key="1">
    <citation type="journal article" date="2024" name="G3 (Bethesda)">
        <title>Genome assembly of Hibiscus sabdariffa L. provides insights into metabolisms of medicinal natural products.</title>
        <authorList>
            <person name="Kim T."/>
        </authorList>
    </citation>
    <scope>NUCLEOTIDE SEQUENCE [LARGE SCALE GENOMIC DNA]</scope>
    <source>
        <strain evidence="6">TK-2024</strain>
        <tissue evidence="6">Old leaves</tissue>
    </source>
</reference>
<evidence type="ECO:0000256" key="2">
    <source>
        <dbReference type="ARBA" id="ARBA00022604"/>
    </source>
</evidence>
<sequence length="951" mass="105933">MVNPSTDTDPLQLQPFTKGAPVEVSSDDDGFRGAWYSAIILEIPPKSTSKKRKKALVKYKTLLADDGSSPLTEQVDPAYVRPLPPNEKGTPQIEVNDVVDASYRDGWWTGVVRKVLKKSKFRVYFDNPPDVIEFDRKALRVHWNWIDGKWVRPEKEQSTGSIFSSGTSVEVNIDFENGPDIWYPAIVIKECEDNTFLVKYHNSGNDDESGTVKVVVDSLHIRPTPPRYADRNYELLERVDATYNFGWRTGVITKVLTGNRYNVFFKHGNEDKEFFHSDIRPNIEWIDGKWVSKSKEVIIASDEQEQLGVALCGTQNTKVVGELESSLSTKENTEYKTPLTKMNKKNAVEKSTSTDENNALNTSKKKVKPETSNGNTSRSRSSKKLIDVNAVETPVPVTCDKLKNMPSETLCKEGTPRTGGKGAKFSKKTVISEEPCAKIESPTTTTKRQKAGSADSTTNNLVKRNVRARKSPSKVPQGKDGATRTAEEANEGATKTKVEIPIVIGLTAFTKTLQAENSLQIPSEEPLKLIGDQKNNINDSVRNENTETKEHKAGASDLKRKRGRPFRSVVTSPKASDAGKEQNGAGGITDEKAVKDCTSDEAGLSKHKGVELSGKRVRLVIHVKGDILCCTGAGGGEGDIEKKAYAFSEDSRGRTNDDYKTKEVHMMAPGISDMADEDQPLSTWIGGMHTSGDEESRLHSSRLVNGWNEEKGLVDVPIESLAIDASGRSPLVNDQSLPFVKRSPVWRTIESMDVFHIVPQKPHFLPLAENREEFREGSAIGIMVTFASLFEKISMLRFDEPRDTFDSILESLSDLEKHGFDVTLLQHRLNKLLSIKEGHNQQLGEIQNAEREIIESTKEISKFDEEMKEIEKKITQLQEQHASIKSEKETKDLKIAIPIGFIFTVSGSMVEEYGKMTSPLGIRRWSEVLSSPSVPRQVTEWIVQKTYLGLS</sequence>
<dbReference type="InterPro" id="IPR008395">
    <property type="entry name" value="Agenet-like_dom"/>
</dbReference>
<accession>A0ABR2QAY4</accession>
<feature type="domain" description="Agenet" evidence="5">
    <location>
        <begin position="231"/>
        <end position="287"/>
    </location>
</feature>
<proteinExistence type="predicted"/>
<feature type="region of interest" description="Disordered" evidence="4">
    <location>
        <begin position="538"/>
        <end position="592"/>
    </location>
</feature>
<feature type="coiled-coil region" evidence="3">
    <location>
        <begin position="839"/>
        <end position="887"/>
    </location>
</feature>
<dbReference type="Pfam" id="PF05266">
    <property type="entry name" value="DUF724"/>
    <property type="match status" value="1"/>
</dbReference>
<feature type="region of interest" description="Disordered" evidence="4">
    <location>
        <begin position="1"/>
        <end position="25"/>
    </location>
</feature>
<keyword evidence="1" id="KW-0813">Transport</keyword>
<feature type="compositionally biased region" description="Polar residues" evidence="4">
    <location>
        <begin position="349"/>
        <end position="362"/>
    </location>
</feature>
<evidence type="ECO:0000259" key="5">
    <source>
        <dbReference type="SMART" id="SM00743"/>
    </source>
</evidence>